<evidence type="ECO:0000256" key="1">
    <source>
        <dbReference type="ARBA" id="ARBA00004651"/>
    </source>
</evidence>
<evidence type="ECO:0000256" key="2">
    <source>
        <dbReference type="ARBA" id="ARBA00022475"/>
    </source>
</evidence>
<dbReference type="Gene3D" id="1.10.287.950">
    <property type="entry name" value="Methyl-accepting chemotaxis protein"/>
    <property type="match status" value="1"/>
</dbReference>
<evidence type="ECO:0000313" key="13">
    <source>
        <dbReference type="EMBL" id="PAB57251.1"/>
    </source>
</evidence>
<evidence type="ECO:0000256" key="7">
    <source>
        <dbReference type="ARBA" id="ARBA00023224"/>
    </source>
</evidence>
<dbReference type="SUPFAM" id="SSF58104">
    <property type="entry name" value="Methyl-accepting chemotaxis protein (MCP) signaling domain"/>
    <property type="match status" value="1"/>
</dbReference>
<dbReference type="AlphaFoldDB" id="A0A267MCE5"/>
<evidence type="ECO:0000259" key="12">
    <source>
        <dbReference type="PROSITE" id="PS50885"/>
    </source>
</evidence>
<dbReference type="Pfam" id="PF00672">
    <property type="entry name" value="HAMP"/>
    <property type="match status" value="1"/>
</dbReference>
<dbReference type="InterPro" id="IPR003660">
    <property type="entry name" value="HAMP_dom"/>
</dbReference>
<dbReference type="Gene3D" id="3.30.450.20">
    <property type="entry name" value="PAS domain"/>
    <property type="match status" value="2"/>
</dbReference>
<feature type="domain" description="Methyl-accepting transducer" evidence="11">
    <location>
        <begin position="380"/>
        <end position="637"/>
    </location>
</feature>
<keyword evidence="14" id="KW-1185">Reference proteome</keyword>
<comment type="similarity">
    <text evidence="8">Belongs to the methyl-accepting chemotaxis (MCP) protein family.</text>
</comment>
<dbReference type="PROSITE" id="PS50111">
    <property type="entry name" value="CHEMOTAXIS_TRANSDUC_2"/>
    <property type="match status" value="1"/>
</dbReference>
<evidence type="ECO:0000256" key="6">
    <source>
        <dbReference type="ARBA" id="ARBA00023136"/>
    </source>
</evidence>
<dbReference type="SMART" id="SM00283">
    <property type="entry name" value="MA"/>
    <property type="match status" value="1"/>
</dbReference>
<feature type="domain" description="HAMP" evidence="12">
    <location>
        <begin position="309"/>
        <end position="361"/>
    </location>
</feature>
<dbReference type="OrthoDB" id="13222at2"/>
<dbReference type="Proteomes" id="UP000216024">
    <property type="component" value="Unassembled WGS sequence"/>
</dbReference>
<dbReference type="GO" id="GO:0006935">
    <property type="term" value="P:chemotaxis"/>
    <property type="evidence" value="ECO:0007669"/>
    <property type="project" value="UniProtKB-KW"/>
</dbReference>
<dbReference type="PANTHER" id="PTHR32089:SF112">
    <property type="entry name" value="LYSOZYME-LIKE PROTEIN-RELATED"/>
    <property type="match status" value="1"/>
</dbReference>
<evidence type="ECO:0000313" key="14">
    <source>
        <dbReference type="Proteomes" id="UP000216024"/>
    </source>
</evidence>
<keyword evidence="7 9" id="KW-0807">Transducer</keyword>
<evidence type="ECO:0000256" key="4">
    <source>
        <dbReference type="ARBA" id="ARBA00022692"/>
    </source>
</evidence>
<dbReference type="InterPro" id="IPR029151">
    <property type="entry name" value="Sensor-like_sf"/>
</dbReference>
<evidence type="ECO:0000256" key="3">
    <source>
        <dbReference type="ARBA" id="ARBA00022500"/>
    </source>
</evidence>
<organism evidence="13 14">
    <name type="scientific">Anaeromicrobium sediminis</name>
    <dbReference type="NCBI Taxonomy" id="1478221"/>
    <lineage>
        <taxon>Bacteria</taxon>
        <taxon>Bacillati</taxon>
        <taxon>Bacillota</taxon>
        <taxon>Clostridia</taxon>
        <taxon>Peptostreptococcales</taxon>
        <taxon>Thermotaleaceae</taxon>
        <taxon>Anaeromicrobium</taxon>
    </lineage>
</organism>
<dbReference type="SUPFAM" id="SSF103190">
    <property type="entry name" value="Sensory domain-like"/>
    <property type="match status" value="1"/>
</dbReference>
<dbReference type="SMART" id="SM00304">
    <property type="entry name" value="HAMP"/>
    <property type="match status" value="1"/>
</dbReference>
<dbReference type="EMBL" id="NIBG01000027">
    <property type="protein sequence ID" value="PAB57251.1"/>
    <property type="molecule type" value="Genomic_DNA"/>
</dbReference>
<accession>A0A267MCE5</accession>
<dbReference type="Gene3D" id="1.10.8.500">
    <property type="entry name" value="HAMP domain in histidine kinase"/>
    <property type="match status" value="1"/>
</dbReference>
<dbReference type="CDD" id="cd11386">
    <property type="entry name" value="MCP_signal"/>
    <property type="match status" value="1"/>
</dbReference>
<dbReference type="Pfam" id="PF00015">
    <property type="entry name" value="MCPsignal"/>
    <property type="match status" value="1"/>
</dbReference>
<reference evidence="13 14" key="1">
    <citation type="submission" date="2017-06" db="EMBL/GenBank/DDBJ databases">
        <title>Draft genome sequence of anaerobic fermentative bacterium Anaeromicrobium sediminis DY2726D isolated from West Pacific Ocean sediments.</title>
        <authorList>
            <person name="Zeng X."/>
        </authorList>
    </citation>
    <scope>NUCLEOTIDE SEQUENCE [LARGE SCALE GENOMIC DNA]</scope>
    <source>
        <strain evidence="13 14">DY2726D</strain>
    </source>
</reference>
<feature type="transmembrane region" description="Helical" evidence="10">
    <location>
        <begin position="12"/>
        <end position="31"/>
    </location>
</feature>
<dbReference type="InterPro" id="IPR033479">
    <property type="entry name" value="dCache_1"/>
</dbReference>
<evidence type="ECO:0000256" key="10">
    <source>
        <dbReference type="SAM" id="Phobius"/>
    </source>
</evidence>
<sequence>MKKRGKVKNRLIVILMIMAIVPLLALGFLTYGKTEDVLENNLTLSSKYAIEAVNEQINMYLDNIESEVMIISNDEVFYELADNDNPGVEGETRVRNVLDNIKQSDKDLMFLYLGTKNGDMYMEPNDQLSDGYDPRMRPWYKDAVSNKGKIVWTEPYIDDTTGETVITCTKALEKDGQVIGVVGIDLNLKTLSENVAKKTIGKDGYIYITDKDGIMISHKKKELIGKDDATKLTCWDNIKSNKSDFIRYEFQGADKFAAFTTNEKMGWKIIGALNEDELVSDTAAIKTFILIIIAITLLLAIGVSLMIASGISKPLNSLKKTISQVAAGDLRVKAQTNRNDEFGEIEDAVNDMIENIRDLIKGTQESSKVVLESSMALGTITNETTVAATEVARTIEEIATGANEQAKDTENGVIKINELAEEIDMIGQSTATMKDISNETGSLTVEGLNKVKELTQKSKETYDATVKVNDVVEMVDEKAKNIGMITEAISQIAEQTNLLALNAAIESARAGEHGRGFSVVAEEVRKLAEESSNAANEIRDLIGAIQKESKYAVEAVGKVNEIMKEQDVAVEETNSIFNQMSKSIENLIGRIEDVRENGNAVGANKDAIVNVIENISAASEQTSASTQEVSATTEEQLASMEQVSSHAEDLKELAHKLEDEVNKFKI</sequence>
<name>A0A267MCE5_9FIRM</name>
<dbReference type="Pfam" id="PF02743">
    <property type="entry name" value="dCache_1"/>
    <property type="match status" value="1"/>
</dbReference>
<keyword evidence="5 10" id="KW-1133">Transmembrane helix</keyword>
<keyword evidence="2" id="KW-1003">Cell membrane</keyword>
<keyword evidence="6 10" id="KW-0472">Membrane</keyword>
<keyword evidence="3" id="KW-0145">Chemotaxis</keyword>
<gene>
    <name evidence="13" type="ORF">CCE28_19395</name>
</gene>
<evidence type="ECO:0000256" key="8">
    <source>
        <dbReference type="ARBA" id="ARBA00029447"/>
    </source>
</evidence>
<dbReference type="PANTHER" id="PTHR32089">
    <property type="entry name" value="METHYL-ACCEPTING CHEMOTAXIS PROTEIN MCPB"/>
    <property type="match status" value="1"/>
</dbReference>
<evidence type="ECO:0000256" key="5">
    <source>
        <dbReference type="ARBA" id="ARBA00022989"/>
    </source>
</evidence>
<dbReference type="PROSITE" id="PS50885">
    <property type="entry name" value="HAMP"/>
    <property type="match status" value="1"/>
</dbReference>
<dbReference type="CDD" id="cd12912">
    <property type="entry name" value="PDC2_MCP_like"/>
    <property type="match status" value="1"/>
</dbReference>
<dbReference type="GO" id="GO:0007165">
    <property type="term" value="P:signal transduction"/>
    <property type="evidence" value="ECO:0007669"/>
    <property type="project" value="UniProtKB-KW"/>
</dbReference>
<evidence type="ECO:0008006" key="15">
    <source>
        <dbReference type="Google" id="ProtNLM"/>
    </source>
</evidence>
<comment type="subcellular location">
    <subcellularLocation>
        <location evidence="1">Cell membrane</location>
        <topology evidence="1">Multi-pass membrane protein</topology>
    </subcellularLocation>
</comment>
<dbReference type="CDD" id="cd12913">
    <property type="entry name" value="PDC1_MCP_like"/>
    <property type="match status" value="1"/>
</dbReference>
<evidence type="ECO:0000259" key="11">
    <source>
        <dbReference type="PROSITE" id="PS50111"/>
    </source>
</evidence>
<keyword evidence="4 10" id="KW-0812">Transmembrane</keyword>
<dbReference type="GO" id="GO:0005886">
    <property type="term" value="C:plasma membrane"/>
    <property type="evidence" value="ECO:0007669"/>
    <property type="project" value="UniProtKB-SubCell"/>
</dbReference>
<dbReference type="RefSeq" id="WP_095135501.1">
    <property type="nucleotide sequence ID" value="NZ_NIBG01000027.1"/>
</dbReference>
<dbReference type="CDD" id="cd06225">
    <property type="entry name" value="HAMP"/>
    <property type="match status" value="1"/>
</dbReference>
<proteinExistence type="inferred from homology"/>
<comment type="caution">
    <text evidence="13">The sequence shown here is derived from an EMBL/GenBank/DDBJ whole genome shotgun (WGS) entry which is preliminary data.</text>
</comment>
<evidence type="ECO:0000256" key="9">
    <source>
        <dbReference type="PROSITE-ProRule" id="PRU00284"/>
    </source>
</evidence>
<protein>
    <recommendedName>
        <fullName evidence="15">Chemotaxis protein</fullName>
    </recommendedName>
</protein>
<feature type="transmembrane region" description="Helical" evidence="10">
    <location>
        <begin position="288"/>
        <end position="311"/>
    </location>
</feature>
<dbReference type="InterPro" id="IPR004089">
    <property type="entry name" value="MCPsignal_dom"/>
</dbReference>